<name>A0A8J2IRH2_FUSEQ</name>
<sequence>MADLVLNALSDPLEDPESSNNIHKRRGATDEGSAPARKRPALAHSAEAVICQPCSDIPWASLAMPPPATRSGKRVIDLFSLDRQALGQSPCPICRLLSQIVPGNLDGKDCYLRALSSSLAILGRHVPASQRKDLSDCTVLFPVLKAKSDDKTDGNRIAKDWHHAGLLALVSTGDYVRLPDTGPRQRQVSSVIDPELIKGWLGYCERHHHKSCRTQIGGRDFVRGLQVIDCETGKRIEAPGRCNYCALSYVWGKPAQPQSPGARGNPERGAAEWPKVVHDAVEVTRSIGERYLWVDKYCIDQNPGKSQDEQIAQMDKIYSHARLTLVAAAGEDSSYGLPGIGIKERIPMQRFTIDNVAIVQMPPHLSTQISGSTWAERGWTYQEGYLSPRRLIFTDYEVAYLCNTTLCTESVKKPKNLADSEQKAEMSDLLEIIPNASGTQPDLWHELKQKQLPNYTRRKLTNTSDCIKAVLGLFRTLKTSGIRQLHGIPIRRDPLSGRVVFCLAWHHDVLPKRCPEFPSWSWSGWIGGIRISEPDLCISDVRQIAIVKEGSDAVSLQEWFNNAKRLQDLPSMHTPKILRITAMTVWVSFEERSWDGLNEGSSTQSQVAKMSFIDGPHAVLPISEDVTALCYAYMDEDVSLEGGVLGLILEPKSQKRRYTILLLRPDGHQYQRIGLVRVSSYNRTRPAAVDNADPPVVYVNREGIPQDEFIKGDEPPLWLQKAVEKTITIL</sequence>
<dbReference type="PANTHER" id="PTHR33112">
    <property type="entry name" value="DOMAIN PROTEIN, PUTATIVE-RELATED"/>
    <property type="match status" value="1"/>
</dbReference>
<gene>
    <name evidence="3" type="ORF">FEQUK3_LOCUS4533</name>
</gene>
<evidence type="ECO:0000313" key="3">
    <source>
        <dbReference type="EMBL" id="CAG7558784.1"/>
    </source>
</evidence>
<comment type="caution">
    <text evidence="3">The sequence shown here is derived from an EMBL/GenBank/DDBJ whole genome shotgun (WGS) entry which is preliminary data.</text>
</comment>
<evidence type="ECO:0000313" key="4">
    <source>
        <dbReference type="Proteomes" id="UP000693738"/>
    </source>
</evidence>
<dbReference type="PANTHER" id="PTHR33112:SF1">
    <property type="entry name" value="HETEROKARYON INCOMPATIBILITY DOMAIN-CONTAINING PROTEIN"/>
    <property type="match status" value="1"/>
</dbReference>
<evidence type="ECO:0000256" key="1">
    <source>
        <dbReference type="SAM" id="MobiDB-lite"/>
    </source>
</evidence>
<dbReference type="Proteomes" id="UP000693738">
    <property type="component" value="Unassembled WGS sequence"/>
</dbReference>
<dbReference type="Pfam" id="PF06985">
    <property type="entry name" value="HET"/>
    <property type="match status" value="1"/>
</dbReference>
<proteinExistence type="predicted"/>
<feature type="domain" description="Heterokaryon incompatibility" evidence="2">
    <location>
        <begin position="244"/>
        <end position="383"/>
    </location>
</feature>
<protein>
    <recommendedName>
        <fullName evidence="2">Heterokaryon incompatibility domain-containing protein</fullName>
    </recommendedName>
</protein>
<organism evidence="3 4">
    <name type="scientific">Fusarium equiseti</name>
    <name type="common">Fusarium scirpi</name>
    <dbReference type="NCBI Taxonomy" id="61235"/>
    <lineage>
        <taxon>Eukaryota</taxon>
        <taxon>Fungi</taxon>
        <taxon>Dikarya</taxon>
        <taxon>Ascomycota</taxon>
        <taxon>Pezizomycotina</taxon>
        <taxon>Sordariomycetes</taxon>
        <taxon>Hypocreomycetidae</taxon>
        <taxon>Hypocreales</taxon>
        <taxon>Nectriaceae</taxon>
        <taxon>Fusarium</taxon>
        <taxon>Fusarium incarnatum-equiseti species complex</taxon>
    </lineage>
</organism>
<accession>A0A8J2IRH2</accession>
<feature type="region of interest" description="Disordered" evidence="1">
    <location>
        <begin position="1"/>
        <end position="39"/>
    </location>
</feature>
<dbReference type="EMBL" id="CAJSTJ010000126">
    <property type="protein sequence ID" value="CAG7558784.1"/>
    <property type="molecule type" value="Genomic_DNA"/>
</dbReference>
<reference evidence="3" key="1">
    <citation type="submission" date="2021-05" db="EMBL/GenBank/DDBJ databases">
        <authorList>
            <person name="Khan N."/>
        </authorList>
    </citation>
    <scope>NUCLEOTIDE SEQUENCE</scope>
</reference>
<dbReference type="AlphaFoldDB" id="A0A8J2IRH2"/>
<evidence type="ECO:0000259" key="2">
    <source>
        <dbReference type="Pfam" id="PF06985"/>
    </source>
</evidence>
<dbReference type="InterPro" id="IPR010730">
    <property type="entry name" value="HET"/>
</dbReference>